<evidence type="ECO:0000313" key="4">
    <source>
        <dbReference type="EMBL" id="KAG6462125.1"/>
    </source>
</evidence>
<evidence type="ECO:0000256" key="2">
    <source>
        <dbReference type="SAM" id="MobiDB-lite"/>
    </source>
</evidence>
<evidence type="ECO:0000259" key="3">
    <source>
        <dbReference type="Pfam" id="PF25298"/>
    </source>
</evidence>
<comment type="caution">
    <text evidence="4">The sequence shown here is derived from an EMBL/GenBank/DDBJ whole genome shotgun (WGS) entry which is preliminary data.</text>
</comment>
<dbReference type="Pfam" id="PF25298">
    <property type="entry name" value="Baculo_FP_2nd"/>
    <property type="match status" value="1"/>
</dbReference>
<reference evidence="4" key="2">
    <citation type="submission" date="2020-12" db="EMBL/GenBank/DDBJ databases">
        <authorList>
            <person name="Kanost M."/>
        </authorList>
    </citation>
    <scope>NUCLEOTIDE SEQUENCE</scope>
</reference>
<keyword evidence="1" id="KW-0175">Coiled coil</keyword>
<feature type="domain" description="FP protein C-terminal" evidence="3">
    <location>
        <begin position="287"/>
        <end position="336"/>
    </location>
</feature>
<dbReference type="CDD" id="cd21931">
    <property type="entry name" value="TD_EMAP-like"/>
    <property type="match status" value="1"/>
</dbReference>
<organism evidence="4 5">
    <name type="scientific">Manduca sexta</name>
    <name type="common">Tobacco hawkmoth</name>
    <name type="synonym">Tobacco hornworm</name>
    <dbReference type="NCBI Taxonomy" id="7130"/>
    <lineage>
        <taxon>Eukaryota</taxon>
        <taxon>Metazoa</taxon>
        <taxon>Ecdysozoa</taxon>
        <taxon>Arthropoda</taxon>
        <taxon>Hexapoda</taxon>
        <taxon>Insecta</taxon>
        <taxon>Pterygota</taxon>
        <taxon>Neoptera</taxon>
        <taxon>Endopterygota</taxon>
        <taxon>Lepidoptera</taxon>
        <taxon>Glossata</taxon>
        <taxon>Ditrysia</taxon>
        <taxon>Bombycoidea</taxon>
        <taxon>Sphingidae</taxon>
        <taxon>Sphinginae</taxon>
        <taxon>Sphingini</taxon>
        <taxon>Manduca</taxon>
    </lineage>
</organism>
<dbReference type="InterPro" id="IPR057251">
    <property type="entry name" value="FP_C"/>
</dbReference>
<proteinExistence type="predicted"/>
<feature type="region of interest" description="Disordered" evidence="2">
    <location>
        <begin position="59"/>
        <end position="91"/>
    </location>
</feature>
<evidence type="ECO:0000256" key="1">
    <source>
        <dbReference type="SAM" id="Coils"/>
    </source>
</evidence>
<feature type="coiled-coil region" evidence="1">
    <location>
        <begin position="109"/>
        <end position="186"/>
    </location>
</feature>
<sequence length="355" mass="40752">MASSCGGCKSNLKYDNCMGCSQCRDTYCLHCLYITESHFISLSQDYKRQWFCPKCQCSKPKKDNSCTPIKSHENVNDNQTKNHSTVTTRSNKQKVKSINTLPLNSNLDVSSLLSEIQQLRLEIGQVRQEIKDQTKAFSKSLEDRLDEYSKIFEAKDSEILSLKSTVDELQQKIAEQEQRSLKNEIELIGMPEEDNENLTHLTLLTAQKVGVELKESDIDEVVRIGPKRANVLATATTVNKPRPIIVKLQRRMKKDELLKAAKVRRNLTTENITSKPPQKLYINERLTKANRNLFRDARLQAQKHGFRFCWVRNGAIYIRKAENTPGFQIHSHTDLELKIMDCKFPNINHANINAK</sequence>
<dbReference type="Proteomes" id="UP000791440">
    <property type="component" value="Unassembled WGS sequence"/>
</dbReference>
<feature type="compositionally biased region" description="Polar residues" evidence="2">
    <location>
        <begin position="76"/>
        <end position="91"/>
    </location>
</feature>
<feature type="compositionally biased region" description="Basic and acidic residues" evidence="2">
    <location>
        <begin position="60"/>
        <end position="75"/>
    </location>
</feature>
<gene>
    <name evidence="4" type="ORF">O3G_MSEX013066</name>
</gene>
<name>A0A922CWH9_MANSE</name>
<dbReference type="InterPro" id="IPR049813">
    <property type="entry name" value="Elp-1-like_TD"/>
</dbReference>
<dbReference type="AlphaFoldDB" id="A0A922CWH9"/>
<protein>
    <recommendedName>
        <fullName evidence="3">FP protein C-terminal domain-containing protein</fullName>
    </recommendedName>
</protein>
<keyword evidence="5" id="KW-1185">Reference proteome</keyword>
<dbReference type="EMBL" id="JH668812">
    <property type="protein sequence ID" value="KAG6462125.1"/>
    <property type="molecule type" value="Genomic_DNA"/>
</dbReference>
<accession>A0A922CWH9</accession>
<reference evidence="4" key="1">
    <citation type="journal article" date="2016" name="Insect Biochem. Mol. Biol.">
        <title>Multifaceted biological insights from a draft genome sequence of the tobacco hornworm moth, Manduca sexta.</title>
        <authorList>
            <person name="Kanost M.R."/>
            <person name="Arrese E.L."/>
            <person name="Cao X."/>
            <person name="Chen Y.R."/>
            <person name="Chellapilla S."/>
            <person name="Goldsmith M.R."/>
            <person name="Grosse-Wilde E."/>
            <person name="Heckel D.G."/>
            <person name="Herndon N."/>
            <person name="Jiang H."/>
            <person name="Papanicolaou A."/>
            <person name="Qu J."/>
            <person name="Soulages J.L."/>
            <person name="Vogel H."/>
            <person name="Walters J."/>
            <person name="Waterhouse R.M."/>
            <person name="Ahn S.J."/>
            <person name="Almeida F.C."/>
            <person name="An C."/>
            <person name="Aqrawi P."/>
            <person name="Bretschneider A."/>
            <person name="Bryant W.B."/>
            <person name="Bucks S."/>
            <person name="Chao H."/>
            <person name="Chevignon G."/>
            <person name="Christen J.M."/>
            <person name="Clarke D.F."/>
            <person name="Dittmer N.T."/>
            <person name="Ferguson L.C.F."/>
            <person name="Garavelou S."/>
            <person name="Gordon K.H.J."/>
            <person name="Gunaratna R.T."/>
            <person name="Han Y."/>
            <person name="Hauser F."/>
            <person name="He Y."/>
            <person name="Heidel-Fischer H."/>
            <person name="Hirsh A."/>
            <person name="Hu Y."/>
            <person name="Jiang H."/>
            <person name="Kalra D."/>
            <person name="Klinner C."/>
            <person name="Konig C."/>
            <person name="Kovar C."/>
            <person name="Kroll A.R."/>
            <person name="Kuwar S.S."/>
            <person name="Lee S.L."/>
            <person name="Lehman R."/>
            <person name="Li K."/>
            <person name="Li Z."/>
            <person name="Liang H."/>
            <person name="Lovelace S."/>
            <person name="Lu Z."/>
            <person name="Mansfield J.H."/>
            <person name="McCulloch K.J."/>
            <person name="Mathew T."/>
            <person name="Morton B."/>
            <person name="Muzny D.M."/>
            <person name="Neunemann D."/>
            <person name="Ongeri F."/>
            <person name="Pauchet Y."/>
            <person name="Pu L.L."/>
            <person name="Pyrousis I."/>
            <person name="Rao X.J."/>
            <person name="Redding A."/>
            <person name="Roesel C."/>
            <person name="Sanchez-Gracia A."/>
            <person name="Schaack S."/>
            <person name="Shukla A."/>
            <person name="Tetreau G."/>
            <person name="Wang Y."/>
            <person name="Xiong G.H."/>
            <person name="Traut W."/>
            <person name="Walsh T.K."/>
            <person name="Worley K.C."/>
            <person name="Wu D."/>
            <person name="Wu W."/>
            <person name="Wu Y.Q."/>
            <person name="Zhang X."/>
            <person name="Zou Z."/>
            <person name="Zucker H."/>
            <person name="Briscoe A.D."/>
            <person name="Burmester T."/>
            <person name="Clem R.J."/>
            <person name="Feyereisen R."/>
            <person name="Grimmelikhuijzen C.J.P."/>
            <person name="Hamodrakas S.J."/>
            <person name="Hansson B.S."/>
            <person name="Huguet E."/>
            <person name="Jermiin L.S."/>
            <person name="Lan Q."/>
            <person name="Lehman H.K."/>
            <person name="Lorenzen M."/>
            <person name="Merzendorfer H."/>
            <person name="Michalopoulos I."/>
            <person name="Morton D.B."/>
            <person name="Muthukrishnan S."/>
            <person name="Oakeshott J.G."/>
            <person name="Palmer W."/>
            <person name="Park Y."/>
            <person name="Passarelli A.L."/>
            <person name="Rozas J."/>
            <person name="Schwartz L.M."/>
            <person name="Smith W."/>
            <person name="Southgate A."/>
            <person name="Vilcinskas A."/>
            <person name="Vogt R."/>
            <person name="Wang P."/>
            <person name="Werren J."/>
            <person name="Yu X.Q."/>
            <person name="Zhou J.J."/>
            <person name="Brown S.J."/>
            <person name="Scherer S.E."/>
            <person name="Richards S."/>
            <person name="Blissard G.W."/>
        </authorList>
    </citation>
    <scope>NUCLEOTIDE SEQUENCE</scope>
</reference>
<evidence type="ECO:0000313" key="5">
    <source>
        <dbReference type="Proteomes" id="UP000791440"/>
    </source>
</evidence>